<gene>
    <name evidence="1" type="ORF">GL50803_0017340</name>
</gene>
<dbReference type="STRING" id="184922.A8BKH3"/>
<evidence type="ECO:0000313" key="1">
    <source>
        <dbReference type="EMBL" id="KAE8301488.1"/>
    </source>
</evidence>
<dbReference type="RefSeq" id="XP_001706529.1">
    <property type="nucleotide sequence ID" value="XM_001706477.1"/>
</dbReference>
<name>A8BKH3_GIAIC</name>
<sequence length="479" mass="53218">MLEMTHKTFYLFLGRVHSPGQQVLHKVFDIRRGELLLAREIALPRLTDDALKAYRDAAPDALRDIDDMELINIVKNKSSVFLIFQLSCADVDRLFGIRIRAEKPVPEQTVYDMIAEVTNIMCFEQTAVSLLMQETINLSTIPSTVSTISACTSVTDEGKVLFAVGLLALCLMTVTPFADTPKRIHHLILDLIEYEFTLESNLYSDALVDMVTRMCIIAGPCAPLDGLPIAFNEIVTIPIISRFIKDIDDYCKVEPEAGQVPAPTAASFSSSSVEIGIQLMPCNGYDNSITNSVADKIIDNSSNHTLPGAPGHEEPNDTVSLLLEHGPTGIHERLVENDVVLPSVHRTGLDIKACQDTPIEVENKDVSNEYSPKHMHTGVPYASSNCDYAKHEPELYDADEQTMPLRSTSARLKTYSTNTDTHVRNRVVDIVTTGYLAAESSRGRGRCKSVSFKSKRQDDCSIDPSDITLIARREYIRYY</sequence>
<dbReference type="VEuPathDB" id="GiardiaDB:GL50803_17340"/>
<protein>
    <submittedName>
        <fullName evidence="1">Uncharacterized protein</fullName>
    </submittedName>
</protein>
<dbReference type="GeneID" id="5699418"/>
<evidence type="ECO:0000313" key="2">
    <source>
        <dbReference type="Proteomes" id="UP000001548"/>
    </source>
</evidence>
<dbReference type="AlphaFoldDB" id="A8BKH3"/>
<comment type="caution">
    <text evidence="1">The sequence shown here is derived from an EMBL/GenBank/DDBJ whole genome shotgun (WGS) entry which is preliminary data.</text>
</comment>
<organism evidence="1 2">
    <name type="scientific">Giardia intestinalis (strain ATCC 50803 / WB clone C6)</name>
    <name type="common">Giardia lamblia</name>
    <dbReference type="NCBI Taxonomy" id="184922"/>
    <lineage>
        <taxon>Eukaryota</taxon>
        <taxon>Metamonada</taxon>
        <taxon>Diplomonadida</taxon>
        <taxon>Hexamitidae</taxon>
        <taxon>Giardiinae</taxon>
        <taxon>Giardia</taxon>
    </lineage>
</organism>
<accession>A8BKH3</accession>
<reference evidence="1 2" key="1">
    <citation type="journal article" date="2007" name="Science">
        <title>Genomic minimalism in the early diverging intestinal parasite Giardia lamblia.</title>
        <authorList>
            <person name="Morrison H.G."/>
            <person name="McArthur A.G."/>
            <person name="Gillin F.D."/>
            <person name="Aley S.B."/>
            <person name="Adam R.D."/>
            <person name="Olsen G.J."/>
            <person name="Best A.A."/>
            <person name="Cande W.Z."/>
            <person name="Chen F."/>
            <person name="Cipriano M.J."/>
            <person name="Davids B.J."/>
            <person name="Dawson S.C."/>
            <person name="Elmendorf H.G."/>
            <person name="Hehl A.B."/>
            <person name="Holder M.E."/>
            <person name="Huse S.M."/>
            <person name="Kim U.U."/>
            <person name="Lasek-Nesselquist E."/>
            <person name="Manning G."/>
            <person name="Nigam A."/>
            <person name="Nixon J.E."/>
            <person name="Palm D."/>
            <person name="Passamaneck N.E."/>
            <person name="Prabhu A."/>
            <person name="Reich C.I."/>
            <person name="Reiner D.S."/>
            <person name="Samuelson J."/>
            <person name="Svard S.G."/>
            <person name="Sogin M.L."/>
        </authorList>
    </citation>
    <scope>NUCLEOTIDE SEQUENCE [LARGE SCALE GENOMIC DNA]</scope>
    <source>
        <strain evidence="1 2">WB C6</strain>
    </source>
</reference>
<dbReference type="OMA" id="YCKVEPE"/>
<proteinExistence type="predicted"/>
<dbReference type="HOGENOM" id="CLU_570431_0_0_1"/>
<dbReference type="Proteomes" id="UP000001548">
    <property type="component" value="Unassembled WGS sequence"/>
</dbReference>
<dbReference type="KEGG" id="gla:GL50803_0017340"/>
<keyword evidence="2" id="KW-1185">Reference proteome</keyword>
<dbReference type="EMBL" id="AACB03000005">
    <property type="protein sequence ID" value="KAE8301488.1"/>
    <property type="molecule type" value="Genomic_DNA"/>
</dbReference>